<dbReference type="Pfam" id="PF08711">
    <property type="entry name" value="Med26"/>
    <property type="match status" value="1"/>
</dbReference>
<feature type="compositionally biased region" description="Polar residues" evidence="2">
    <location>
        <begin position="105"/>
        <end position="118"/>
    </location>
</feature>
<evidence type="ECO:0000256" key="2">
    <source>
        <dbReference type="SAM" id="MobiDB-lite"/>
    </source>
</evidence>
<dbReference type="Proteomes" id="UP000299102">
    <property type="component" value="Unassembled WGS sequence"/>
</dbReference>
<comment type="caution">
    <text evidence="4">The sequence shown here is derived from an EMBL/GenBank/DDBJ whole genome shotgun (WGS) entry which is preliminary data.</text>
</comment>
<feature type="compositionally biased region" description="Low complexity" evidence="2">
    <location>
        <begin position="397"/>
        <end position="411"/>
    </location>
</feature>
<dbReference type="GO" id="GO:0072357">
    <property type="term" value="C:PTW/PP1 phosphatase complex"/>
    <property type="evidence" value="ECO:0007669"/>
    <property type="project" value="TreeGrafter"/>
</dbReference>
<feature type="domain" description="TFIIS N-terminal" evidence="3">
    <location>
        <begin position="7"/>
        <end position="81"/>
    </location>
</feature>
<dbReference type="EMBL" id="BGZK01000048">
    <property type="protein sequence ID" value="GBP11890.1"/>
    <property type="molecule type" value="Genomic_DNA"/>
</dbReference>
<feature type="compositionally biased region" description="Basic and acidic residues" evidence="2">
    <location>
        <begin position="343"/>
        <end position="366"/>
    </location>
</feature>
<feature type="compositionally biased region" description="Basic and acidic residues" evidence="2">
    <location>
        <begin position="190"/>
        <end position="231"/>
    </location>
</feature>
<dbReference type="InterPro" id="IPR035441">
    <property type="entry name" value="TFIIS/LEDGF_dom_sf"/>
</dbReference>
<evidence type="ECO:0000259" key="3">
    <source>
        <dbReference type="PROSITE" id="PS51319"/>
    </source>
</evidence>
<dbReference type="PANTHER" id="PTHR46557">
    <property type="entry name" value="SERINE/THREONINE-PROTEIN PHOSPHATASE 1 REGULATORY SUBUNIT 10-RELATED"/>
    <property type="match status" value="1"/>
</dbReference>
<feature type="compositionally biased region" description="Basic residues" evidence="2">
    <location>
        <begin position="254"/>
        <end position="271"/>
    </location>
</feature>
<dbReference type="AlphaFoldDB" id="A0A4C1TE92"/>
<protein>
    <recommendedName>
        <fullName evidence="3">TFIIS N-terminal domain-containing protein</fullName>
    </recommendedName>
</protein>
<feature type="compositionally biased region" description="Basic and acidic residues" evidence="2">
    <location>
        <begin position="283"/>
        <end position="315"/>
    </location>
</feature>
<dbReference type="GO" id="GO:0008157">
    <property type="term" value="F:protein phosphatase 1 binding"/>
    <property type="evidence" value="ECO:0007669"/>
    <property type="project" value="TreeGrafter"/>
</dbReference>
<dbReference type="InterPro" id="IPR017923">
    <property type="entry name" value="TFIIS_N"/>
</dbReference>
<organism evidence="4 5">
    <name type="scientific">Eumeta variegata</name>
    <name type="common">Bagworm moth</name>
    <name type="synonym">Eumeta japonica</name>
    <dbReference type="NCBI Taxonomy" id="151549"/>
    <lineage>
        <taxon>Eukaryota</taxon>
        <taxon>Metazoa</taxon>
        <taxon>Ecdysozoa</taxon>
        <taxon>Arthropoda</taxon>
        <taxon>Hexapoda</taxon>
        <taxon>Insecta</taxon>
        <taxon>Pterygota</taxon>
        <taxon>Neoptera</taxon>
        <taxon>Endopterygota</taxon>
        <taxon>Lepidoptera</taxon>
        <taxon>Glossata</taxon>
        <taxon>Ditrysia</taxon>
        <taxon>Tineoidea</taxon>
        <taxon>Psychidae</taxon>
        <taxon>Oiketicinae</taxon>
        <taxon>Eumeta</taxon>
    </lineage>
</organism>
<dbReference type="GO" id="GO:0005634">
    <property type="term" value="C:nucleus"/>
    <property type="evidence" value="ECO:0007669"/>
    <property type="project" value="UniProtKB-SubCell"/>
</dbReference>
<name>A0A4C1TE92_EUMVA</name>
<proteinExistence type="predicted"/>
<dbReference type="STRING" id="151549.A0A4C1TE92"/>
<dbReference type="Gene3D" id="1.20.930.10">
    <property type="entry name" value="Conserved domain common to transcription factors TFIIS, elongin A, CRSP70"/>
    <property type="match status" value="1"/>
</dbReference>
<gene>
    <name evidence="4" type="ORF">EVAR_74524_1</name>
</gene>
<dbReference type="PROSITE" id="PS51319">
    <property type="entry name" value="TFIIS_N"/>
    <property type="match status" value="1"/>
</dbReference>
<dbReference type="OrthoDB" id="2138378at2759"/>
<feature type="region of interest" description="Disordered" evidence="2">
    <location>
        <begin position="105"/>
        <end position="315"/>
    </location>
</feature>
<evidence type="ECO:0000313" key="4">
    <source>
        <dbReference type="EMBL" id="GBP11890.1"/>
    </source>
</evidence>
<feature type="compositionally biased region" description="Low complexity" evidence="2">
    <location>
        <begin position="272"/>
        <end position="282"/>
    </location>
</feature>
<comment type="subcellular location">
    <subcellularLocation>
        <location evidence="1">Nucleus</location>
    </subcellularLocation>
</comment>
<dbReference type="PANTHER" id="PTHR46557:SF1">
    <property type="entry name" value="SERINE_THREONINE-PROTEIN PHOSPHATASE 1 REGULATORY SUBUNIT 10"/>
    <property type="match status" value="1"/>
</dbReference>
<feature type="region of interest" description="Disordered" evidence="2">
    <location>
        <begin position="343"/>
        <end position="369"/>
    </location>
</feature>
<dbReference type="SUPFAM" id="SSF47676">
    <property type="entry name" value="Conserved domain common to transcription factors TFIIS, elongin A, CRSP70"/>
    <property type="match status" value="1"/>
</dbReference>
<feature type="compositionally biased region" description="Basic and acidic residues" evidence="2">
    <location>
        <begin position="133"/>
        <end position="168"/>
    </location>
</feature>
<dbReference type="GO" id="GO:0000785">
    <property type="term" value="C:chromatin"/>
    <property type="evidence" value="ECO:0007669"/>
    <property type="project" value="TreeGrafter"/>
</dbReference>
<keyword evidence="1" id="KW-0539">Nucleus</keyword>
<feature type="compositionally biased region" description="Basic and acidic residues" evidence="2">
    <location>
        <begin position="239"/>
        <end position="253"/>
    </location>
</feature>
<evidence type="ECO:0000313" key="5">
    <source>
        <dbReference type="Proteomes" id="UP000299102"/>
    </source>
</evidence>
<feature type="region of interest" description="Disordered" evidence="2">
    <location>
        <begin position="381"/>
        <end position="431"/>
    </location>
</feature>
<feature type="compositionally biased region" description="Basic and acidic residues" evidence="2">
    <location>
        <begin position="420"/>
        <end position="431"/>
    </location>
</feature>
<evidence type="ECO:0000256" key="1">
    <source>
        <dbReference type="PROSITE-ProRule" id="PRU00649"/>
    </source>
</evidence>
<accession>A0A4C1TE92</accession>
<keyword evidence="5" id="KW-1185">Reference proteome</keyword>
<sequence>MGSGGWRLVHMWLTESIVAKNWPLVKELLELLLLCPVDIERLKTNNCPKLVKELSKDGNHFAIRALASKLVEQWLKTVKGENVTLVKLSDIQQIINDVLPDEKNVTNATGSCSVTNSSKQEKPNEQEQTSSVVKEENIVKDEKADELIPESNKVDESEEKNENGKEQETLPVLKISLKDGKQVISQLEESNSKTSEKQNSSEKEKSKSSSRSKDKSSASKSDSSKHKSDSSHKHRSSSHRRDSPSRSSRDKSKDKSKHSSHSSKSSKHSSSSKKSSDKSSSSKSKEEKGSKEENKNRDNRHKETIKVDEQEEKLENKNIFNRASVTLEKMQIPSIHKLGKIPKLNDTKKEAPSISIEVRKPDEPKPKTVKTFNSKFRKHGLDEEIKPPPSRASLLNKKPSPVVPPMVSIPKRPSPVHNEPPPEKRSRTTEPVEKPGVIKLIPAKPKRTGKVRMSDLLVRIAIFSRRIANIPFATSFQARRWYTTVQMQSETEVLGNDLAAAPNFNFDLARDSNPRLAVAIAAEDWDGSRNKFYEEVGPVQIEVGIFHVFATKLGVKMNMGTDADLGQGQPYQVMSSVSNTTPYRSGSIRLSFSYDVLKGQSYRQTESGASR</sequence>
<reference evidence="4 5" key="1">
    <citation type="journal article" date="2019" name="Commun. Biol.">
        <title>The bagworm genome reveals a unique fibroin gene that provides high tensile strength.</title>
        <authorList>
            <person name="Kono N."/>
            <person name="Nakamura H."/>
            <person name="Ohtoshi R."/>
            <person name="Tomita M."/>
            <person name="Numata K."/>
            <person name="Arakawa K."/>
        </authorList>
    </citation>
    <scope>NUCLEOTIDE SEQUENCE [LARGE SCALE GENOMIC DNA]</scope>
</reference>